<gene>
    <name evidence="3" type="ORF">SAMN04487974_10467</name>
</gene>
<organism evidence="3 4">
    <name type="scientific">Pelagibacterium luteolum</name>
    <dbReference type="NCBI Taxonomy" id="440168"/>
    <lineage>
        <taxon>Bacteria</taxon>
        <taxon>Pseudomonadati</taxon>
        <taxon>Pseudomonadota</taxon>
        <taxon>Alphaproteobacteria</taxon>
        <taxon>Hyphomicrobiales</taxon>
        <taxon>Devosiaceae</taxon>
        <taxon>Pelagibacterium</taxon>
    </lineage>
</organism>
<dbReference type="RefSeq" id="WP_244505002.1">
    <property type="nucleotide sequence ID" value="NZ_FNCS01000004.1"/>
</dbReference>
<dbReference type="InterPro" id="IPR052382">
    <property type="entry name" value="ABHD10_acyl-thioesterase"/>
</dbReference>
<dbReference type="STRING" id="440168.SAMN04487974_10467"/>
<accession>A0A1G7VFI7</accession>
<dbReference type="PANTHER" id="PTHR16138">
    <property type="entry name" value="MYCOPHENOLIC ACID ACYL-GLUCURONIDE ESTERASE, MITOCHONDRIAL"/>
    <property type="match status" value="1"/>
</dbReference>
<feature type="domain" description="Serine aminopeptidase S33" evidence="2">
    <location>
        <begin position="54"/>
        <end position="142"/>
    </location>
</feature>
<dbReference type="Proteomes" id="UP000199495">
    <property type="component" value="Unassembled WGS sequence"/>
</dbReference>
<reference evidence="3 4" key="1">
    <citation type="submission" date="2016-10" db="EMBL/GenBank/DDBJ databases">
        <authorList>
            <person name="de Groot N.N."/>
        </authorList>
    </citation>
    <scope>NUCLEOTIDE SEQUENCE [LARGE SCALE GENOMIC DNA]</scope>
    <source>
        <strain evidence="3 4">CGMCC 1.10267</strain>
    </source>
</reference>
<dbReference type="AlphaFoldDB" id="A0A1G7VFI7"/>
<dbReference type="Gene3D" id="3.40.50.1820">
    <property type="entry name" value="alpha/beta hydrolase"/>
    <property type="match status" value="1"/>
</dbReference>
<dbReference type="EMBL" id="FNCS01000004">
    <property type="protein sequence ID" value="SDG57700.1"/>
    <property type="molecule type" value="Genomic_DNA"/>
</dbReference>
<evidence type="ECO:0000313" key="4">
    <source>
        <dbReference type="Proteomes" id="UP000199495"/>
    </source>
</evidence>
<keyword evidence="1 3" id="KW-0378">Hydrolase</keyword>
<sequence>MQPESGTLPIGGHGDTRDIAILRRSGAAPGLFWLGGFRSDMVGSKAQALDALGAKQGLAVTRFDYSGHGASGGAFLDGTISRWLEEALAVFETTTGPQIVVGSSMGGWLALLLNKALRERHVSRVKALVLIAPAVDMTKDLMRDTFSDAELLDLWEKGRVEQPSDYSPEPYVLTRTLIQDGDNHLLFGSPIRTHCPVAILQGGKDTDVPPAHALKLVSHLVSDPVTFTLIPDGDHRLSRDPDLDLLRQTILRLV</sequence>
<proteinExistence type="predicted"/>
<dbReference type="InterPro" id="IPR022742">
    <property type="entry name" value="Hydrolase_4"/>
</dbReference>
<dbReference type="GO" id="GO:0016787">
    <property type="term" value="F:hydrolase activity"/>
    <property type="evidence" value="ECO:0007669"/>
    <property type="project" value="UniProtKB-KW"/>
</dbReference>
<keyword evidence="4" id="KW-1185">Reference proteome</keyword>
<dbReference type="PANTHER" id="PTHR16138:SF7">
    <property type="entry name" value="PALMITOYL-PROTEIN THIOESTERASE ABHD10, MITOCHONDRIAL"/>
    <property type="match status" value="1"/>
</dbReference>
<dbReference type="Pfam" id="PF12146">
    <property type="entry name" value="Hydrolase_4"/>
    <property type="match status" value="1"/>
</dbReference>
<evidence type="ECO:0000313" key="3">
    <source>
        <dbReference type="EMBL" id="SDG57700.1"/>
    </source>
</evidence>
<dbReference type="SUPFAM" id="SSF53474">
    <property type="entry name" value="alpha/beta-Hydrolases"/>
    <property type="match status" value="1"/>
</dbReference>
<evidence type="ECO:0000259" key="2">
    <source>
        <dbReference type="Pfam" id="PF12146"/>
    </source>
</evidence>
<dbReference type="InterPro" id="IPR029058">
    <property type="entry name" value="AB_hydrolase_fold"/>
</dbReference>
<name>A0A1G7VFI7_9HYPH</name>
<protein>
    <submittedName>
        <fullName evidence="3">Lysophospholipase, alpha-beta hydrolase superfamily</fullName>
    </submittedName>
</protein>
<evidence type="ECO:0000256" key="1">
    <source>
        <dbReference type="ARBA" id="ARBA00022801"/>
    </source>
</evidence>